<dbReference type="GO" id="GO:0016314">
    <property type="term" value="F:phosphatidylinositol-3,4,5-trisphosphate 3-phosphatase activity"/>
    <property type="evidence" value="ECO:0007669"/>
    <property type="project" value="UniProtKB-EC"/>
</dbReference>
<dbReference type="GO" id="GO:0005886">
    <property type="term" value="C:plasma membrane"/>
    <property type="evidence" value="ECO:0007669"/>
    <property type="project" value="TreeGrafter"/>
</dbReference>
<feature type="compositionally biased region" description="Low complexity" evidence="3">
    <location>
        <begin position="458"/>
        <end position="483"/>
    </location>
</feature>
<sequence>MMNFNPIRKLVSGNKSRLKDHQVGVELDLCYLTNQIILMGFPASGIETIYRNSRKQVKRWLEARHGLDYTIYNFCPLTENHYDSSFFNHQVHRFPFPDHHPPPLSMIPLFVSDIASFLASSDSNMAVIHCKAGKGRSGTMSISYLMTLAALPDDPNLEPTDSRKALIEASAAQDAAGHTKPISPNDALLQQVVPAPSASPLVELIAEHPNTRNQNSLLDFHLPSESQQHQSNSFDTKNLNLHEDPAQNGQETGSLDKEKTGDSDKTPTGPRPAKRFENMRTNAELMAGRISDLLRYHTGRRMRDPNSTRHGVSIPSQRRWLGYWGEVLLGNDARLFLNSSRPVIKPAHVEIKWIKILLNPSEHYSNLLTFKTKIAVQLAHYKSSYIDSIDRATHHLEQENTFPKAQFLDPHHHPPDQDPSSARESPLERDIDWEDSSDLVLKFASFGENPSHPPPPSSSSESARNPSFFDGSSSIGTQSSSTSVRPESITNIRGTKPHEGRKEDENGYARSSPSRSMNQAQSLRSEQEQEEEERCSRLLTPVRLYPNPQSASNSKDLKKKVKGSQAIQNLGGVKIDPTREVQCKFVVGSTGSKHASLMTDVVSLGYLWFIPAFHSNDHSPIMSDQLTQSTPSSSNTHSSSSASSFNHQQHQHHHHHHHHHSQGEIITHFDNHQIDFCHLNLLSHVQICWQFTSN</sequence>
<dbReference type="GO" id="GO:0051896">
    <property type="term" value="P:regulation of phosphatidylinositol 3-kinase/protein kinase B signal transduction"/>
    <property type="evidence" value="ECO:0007669"/>
    <property type="project" value="TreeGrafter"/>
</dbReference>
<proteinExistence type="predicted"/>
<dbReference type="Gene3D" id="3.90.190.10">
    <property type="entry name" value="Protein tyrosine phosphatase superfamily"/>
    <property type="match status" value="1"/>
</dbReference>
<dbReference type="EMBL" id="VDEP01000036">
    <property type="protein sequence ID" value="KAA1135975.1"/>
    <property type="molecule type" value="Genomic_DNA"/>
</dbReference>
<protein>
    <recommendedName>
        <fullName evidence="1">phosphatidylinositol-3,4,5-trisphosphate 3-phosphatase</fullName>
        <ecNumber evidence="1">3.1.3.67</ecNumber>
    </recommendedName>
</protein>
<feature type="compositionally biased region" description="Basic and acidic residues" evidence="3">
    <location>
        <begin position="254"/>
        <end position="265"/>
    </location>
</feature>
<evidence type="ECO:0000313" key="7">
    <source>
        <dbReference type="EMBL" id="KAA1135975.1"/>
    </source>
</evidence>
<dbReference type="SUPFAM" id="SSF52799">
    <property type="entry name" value="(Phosphotyrosine protein) phosphatases II"/>
    <property type="match status" value="1"/>
</dbReference>
<evidence type="ECO:0000313" key="6">
    <source>
        <dbReference type="EMBL" id="KAA1085566.1"/>
    </source>
</evidence>
<dbReference type="AlphaFoldDB" id="A0A5B0NA01"/>
<dbReference type="InterPro" id="IPR029021">
    <property type="entry name" value="Prot-tyrosine_phosphatase-like"/>
</dbReference>
<dbReference type="EC" id="3.1.3.67" evidence="1"/>
<keyword evidence="8" id="KW-1185">Reference proteome</keyword>
<feature type="compositionally biased region" description="Basic and acidic residues" evidence="3">
    <location>
        <begin position="496"/>
        <end position="507"/>
    </location>
</feature>
<feature type="compositionally biased region" description="Polar residues" evidence="3">
    <location>
        <begin position="509"/>
        <end position="520"/>
    </location>
</feature>
<reference evidence="8 9" key="1">
    <citation type="submission" date="2019-05" db="EMBL/GenBank/DDBJ databases">
        <title>Emergence of the Ug99 lineage of the wheat stem rust pathogen through somatic hybridization.</title>
        <authorList>
            <person name="Li F."/>
            <person name="Upadhyaya N.M."/>
            <person name="Sperschneider J."/>
            <person name="Matny O."/>
            <person name="Nguyen-Phuc H."/>
            <person name="Mago R."/>
            <person name="Raley C."/>
            <person name="Miller M.E."/>
            <person name="Silverstein K.A.T."/>
            <person name="Henningsen E."/>
            <person name="Hirsch C.D."/>
            <person name="Visser B."/>
            <person name="Pretorius Z.A."/>
            <person name="Steffenson B.J."/>
            <person name="Schwessinger B."/>
            <person name="Dodds P.N."/>
            <person name="Figueroa M."/>
        </authorList>
    </citation>
    <scope>NUCLEOTIDE SEQUENCE [LARGE SCALE GENOMIC DNA]</scope>
    <source>
        <strain evidence="6">21-0</strain>
        <strain evidence="7 9">Ug99</strain>
    </source>
</reference>
<feature type="compositionally biased region" description="Polar residues" evidence="3">
    <location>
        <begin position="224"/>
        <end position="239"/>
    </location>
</feature>
<dbReference type="InterPro" id="IPR000387">
    <property type="entry name" value="Tyr_Pase_dom"/>
</dbReference>
<dbReference type="PANTHER" id="PTHR12305:SF81">
    <property type="entry name" value="PHOSPHATIDYLINOSITOL 3,4,5-TRISPHOSPHATE 3-PHOSPHATASE AND DUAL-SPECIFICITY PROTEIN PHOSPHATASE PTEN"/>
    <property type="match status" value="1"/>
</dbReference>
<dbReference type="OrthoDB" id="5632at2759"/>
<evidence type="ECO:0000256" key="2">
    <source>
        <dbReference type="ARBA" id="ARBA00022801"/>
    </source>
</evidence>
<feature type="region of interest" description="Disordered" evidence="3">
    <location>
        <begin position="405"/>
        <end position="429"/>
    </location>
</feature>
<evidence type="ECO:0000256" key="3">
    <source>
        <dbReference type="SAM" id="MobiDB-lite"/>
    </source>
</evidence>
<dbReference type="InterPro" id="IPR051281">
    <property type="entry name" value="Dual-spec_lipid-protein_phosph"/>
</dbReference>
<dbReference type="PROSITE" id="PS50056">
    <property type="entry name" value="TYR_PHOSPHATASE_2"/>
    <property type="match status" value="1"/>
</dbReference>
<dbReference type="EMBL" id="VSWC01000106">
    <property type="protein sequence ID" value="KAA1085566.1"/>
    <property type="molecule type" value="Genomic_DNA"/>
</dbReference>
<evidence type="ECO:0000259" key="4">
    <source>
        <dbReference type="PROSITE" id="PS50056"/>
    </source>
</evidence>
<feature type="compositionally biased region" description="Low complexity" evidence="3">
    <location>
        <begin position="628"/>
        <end position="648"/>
    </location>
</feature>
<accession>A0A5B0NA01</accession>
<dbReference type="Proteomes" id="UP000324748">
    <property type="component" value="Unassembled WGS sequence"/>
</dbReference>
<evidence type="ECO:0000259" key="5">
    <source>
        <dbReference type="PROSITE" id="PS51181"/>
    </source>
</evidence>
<dbReference type="GO" id="GO:0005829">
    <property type="term" value="C:cytosol"/>
    <property type="evidence" value="ECO:0007669"/>
    <property type="project" value="TreeGrafter"/>
</dbReference>
<name>A0A5B0NA01_PUCGR</name>
<dbReference type="PROSITE" id="PS00383">
    <property type="entry name" value="TYR_PHOSPHATASE_1"/>
    <property type="match status" value="1"/>
</dbReference>
<dbReference type="PROSITE" id="PS51181">
    <property type="entry name" value="PPASE_TENSIN"/>
    <property type="match status" value="1"/>
</dbReference>
<dbReference type="InterPro" id="IPR029023">
    <property type="entry name" value="Tensin_phosphatase"/>
</dbReference>
<dbReference type="Pfam" id="PF22784">
    <property type="entry name" value="PTP-SAK"/>
    <property type="match status" value="1"/>
</dbReference>
<organism evidence="6 8">
    <name type="scientific">Puccinia graminis f. sp. tritici</name>
    <dbReference type="NCBI Taxonomy" id="56615"/>
    <lineage>
        <taxon>Eukaryota</taxon>
        <taxon>Fungi</taxon>
        <taxon>Dikarya</taxon>
        <taxon>Basidiomycota</taxon>
        <taxon>Pucciniomycotina</taxon>
        <taxon>Pucciniomycetes</taxon>
        <taxon>Pucciniales</taxon>
        <taxon>Pucciniaceae</taxon>
        <taxon>Puccinia</taxon>
    </lineage>
</organism>
<dbReference type="GO" id="GO:0042995">
    <property type="term" value="C:cell projection"/>
    <property type="evidence" value="ECO:0007669"/>
    <property type="project" value="TreeGrafter"/>
</dbReference>
<feature type="compositionally biased region" description="Polar residues" evidence="3">
    <location>
        <begin position="484"/>
        <end position="493"/>
    </location>
</feature>
<evidence type="ECO:0000313" key="8">
    <source>
        <dbReference type="Proteomes" id="UP000324748"/>
    </source>
</evidence>
<feature type="domain" description="Phosphatase tensin-type" evidence="5">
    <location>
        <begin position="18"/>
        <end position="331"/>
    </location>
</feature>
<evidence type="ECO:0000313" key="9">
    <source>
        <dbReference type="Proteomes" id="UP000325313"/>
    </source>
</evidence>
<feature type="compositionally biased region" description="Basic residues" evidence="3">
    <location>
        <begin position="649"/>
        <end position="660"/>
    </location>
</feature>
<dbReference type="InterPro" id="IPR057023">
    <property type="entry name" value="PTP-SAK"/>
</dbReference>
<dbReference type="GO" id="GO:0005634">
    <property type="term" value="C:nucleus"/>
    <property type="evidence" value="ECO:0007669"/>
    <property type="project" value="TreeGrafter"/>
</dbReference>
<feature type="domain" description="Tyrosine specific protein phosphatases" evidence="4">
    <location>
        <begin position="108"/>
        <end position="166"/>
    </location>
</feature>
<feature type="region of interest" description="Disordered" evidence="3">
    <location>
        <begin position="445"/>
        <end position="563"/>
    </location>
</feature>
<dbReference type="InterPro" id="IPR016130">
    <property type="entry name" value="Tyr_Pase_AS"/>
</dbReference>
<dbReference type="PANTHER" id="PTHR12305">
    <property type="entry name" value="PHOSPHATASE WITH HOMOLOGY TO TENSIN"/>
    <property type="match status" value="1"/>
</dbReference>
<comment type="caution">
    <text evidence="6">The sequence shown here is derived from an EMBL/GenBank/DDBJ whole genome shotgun (WGS) entry which is preliminary data.</text>
</comment>
<feature type="region of interest" description="Disordered" evidence="3">
    <location>
        <begin position="621"/>
        <end position="664"/>
    </location>
</feature>
<keyword evidence="2" id="KW-0378">Hydrolase</keyword>
<dbReference type="GO" id="GO:0004725">
    <property type="term" value="F:protein tyrosine phosphatase activity"/>
    <property type="evidence" value="ECO:0007669"/>
    <property type="project" value="TreeGrafter"/>
</dbReference>
<evidence type="ECO:0000256" key="1">
    <source>
        <dbReference type="ARBA" id="ARBA00013015"/>
    </source>
</evidence>
<dbReference type="GO" id="GO:0043491">
    <property type="term" value="P:phosphatidylinositol 3-kinase/protein kinase B signal transduction"/>
    <property type="evidence" value="ECO:0007669"/>
    <property type="project" value="TreeGrafter"/>
</dbReference>
<dbReference type="GO" id="GO:0046856">
    <property type="term" value="P:phosphatidylinositol dephosphorylation"/>
    <property type="evidence" value="ECO:0007669"/>
    <property type="project" value="TreeGrafter"/>
</dbReference>
<dbReference type="Proteomes" id="UP000325313">
    <property type="component" value="Unassembled WGS sequence"/>
</dbReference>
<dbReference type="GO" id="GO:0048870">
    <property type="term" value="P:cell motility"/>
    <property type="evidence" value="ECO:0007669"/>
    <property type="project" value="TreeGrafter"/>
</dbReference>
<feature type="region of interest" description="Disordered" evidence="3">
    <location>
        <begin position="224"/>
        <end position="277"/>
    </location>
</feature>
<gene>
    <name evidence="6" type="primary">TEP1_1</name>
    <name evidence="7" type="synonym">TEP1_2</name>
    <name evidence="6" type="ORF">PGT21_011304</name>
    <name evidence="7" type="ORF">PGTUg99_014686</name>
</gene>